<evidence type="ECO:0000256" key="4">
    <source>
        <dbReference type="SAM" id="SignalP"/>
    </source>
</evidence>
<evidence type="ECO:0000313" key="6">
    <source>
        <dbReference type="Proteomes" id="UP000234462"/>
    </source>
</evidence>
<dbReference type="EMBL" id="FXZM01000004">
    <property type="protein sequence ID" value="SMY11374.1"/>
    <property type="molecule type" value="Genomic_DNA"/>
</dbReference>
<organism evidence="5 6">
    <name type="scientific">Brevibacterium jeotgali</name>
    <dbReference type="NCBI Taxonomy" id="1262550"/>
    <lineage>
        <taxon>Bacteria</taxon>
        <taxon>Bacillati</taxon>
        <taxon>Actinomycetota</taxon>
        <taxon>Actinomycetes</taxon>
        <taxon>Micrococcales</taxon>
        <taxon>Brevibacteriaceae</taxon>
        <taxon>Brevibacterium</taxon>
    </lineage>
</organism>
<dbReference type="PROSITE" id="PS51257">
    <property type="entry name" value="PROKAR_LIPOPROTEIN"/>
    <property type="match status" value="1"/>
</dbReference>
<accession>A0A2H1L397</accession>
<evidence type="ECO:0000256" key="2">
    <source>
        <dbReference type="ARBA" id="ARBA00022448"/>
    </source>
</evidence>
<reference evidence="6" key="1">
    <citation type="submission" date="2017-03" db="EMBL/GenBank/DDBJ databases">
        <authorList>
            <person name="Monnet C."/>
        </authorList>
    </citation>
    <scope>NUCLEOTIDE SEQUENCE [LARGE SCALE GENOMIC DNA]</scope>
    <source>
        <strain evidence="6">SJ5-8</strain>
    </source>
</reference>
<dbReference type="GO" id="GO:0055085">
    <property type="term" value="P:transmembrane transport"/>
    <property type="evidence" value="ECO:0007669"/>
    <property type="project" value="InterPro"/>
</dbReference>
<keyword evidence="6" id="KW-1185">Reference proteome</keyword>
<dbReference type="OrthoDB" id="9815946at2"/>
<sequence length="425" mass="44734">MNTQIHRPILSACAATAALALLSACGGAVGSGGGGGTAGGFDYAAAQSDVDTAIADLDPVTLTIQPYAASPDAAAAVAEQSFMDAVEERSDGKISFDVAWGQSIAKYPEVDDALADGRLDLAYSVPIYFPSEYPLVDAYNKLSHYTSAGPLTGEAITQAQMSEAAWNHPEVIDEYESKGLVPLNPLVSSGNYWAACNAEGTSAEDWQGRQIRIGGSAQTPISENLGASPVSMEYGETFEALQRSTVDCTFIQGMVAGSTGILEAAPHVSTFGEERMTGAVTAGHVAGSSFEQLPLPYQQIIFDAANLDWFHGQISAMVASSADAVADVREAGGSVTEIDQDVEDNILSTQEELVDGLIADGVVDEELREQLQESADTWAGVVSDLGYTDDGDLADLDEWYDADSTDFRPLGEKVYESGAMAHRPE</sequence>
<evidence type="ECO:0000256" key="3">
    <source>
        <dbReference type="ARBA" id="ARBA00022729"/>
    </source>
</evidence>
<dbReference type="Gene3D" id="3.40.190.170">
    <property type="entry name" value="Bacterial extracellular solute-binding protein, family 7"/>
    <property type="match status" value="1"/>
</dbReference>
<comment type="similarity">
    <text evidence="1">Belongs to the bacterial solute-binding protein 7 family.</text>
</comment>
<keyword evidence="2" id="KW-0813">Transport</keyword>
<dbReference type="PANTHER" id="PTHR33376:SF7">
    <property type="entry name" value="C4-DICARBOXYLATE-BINDING PROTEIN DCTB"/>
    <property type="match status" value="1"/>
</dbReference>
<dbReference type="PANTHER" id="PTHR33376">
    <property type="match status" value="1"/>
</dbReference>
<feature type="chain" id="PRO_5039277823" evidence="4">
    <location>
        <begin position="29"/>
        <end position="425"/>
    </location>
</feature>
<keyword evidence="3 4" id="KW-0732">Signal</keyword>
<dbReference type="RefSeq" id="WP_101588236.1">
    <property type="nucleotide sequence ID" value="NZ_FXZM01000004.1"/>
</dbReference>
<proteinExistence type="inferred from homology"/>
<gene>
    <name evidence="5" type="ORF">BJEO58_00959</name>
</gene>
<feature type="signal peptide" evidence="4">
    <location>
        <begin position="1"/>
        <end position="28"/>
    </location>
</feature>
<dbReference type="InterPro" id="IPR018389">
    <property type="entry name" value="DctP_fam"/>
</dbReference>
<protein>
    <submittedName>
        <fullName evidence="5">TRAP-type C4-dicarboxylate transport system, substrate-binding protein</fullName>
    </submittedName>
</protein>
<evidence type="ECO:0000256" key="1">
    <source>
        <dbReference type="ARBA" id="ARBA00009023"/>
    </source>
</evidence>
<dbReference type="AlphaFoldDB" id="A0A2H1L397"/>
<dbReference type="Pfam" id="PF03480">
    <property type="entry name" value="DctP"/>
    <property type="match status" value="1"/>
</dbReference>
<dbReference type="InterPro" id="IPR038404">
    <property type="entry name" value="TRAP_DctP_sf"/>
</dbReference>
<dbReference type="Proteomes" id="UP000234462">
    <property type="component" value="Unassembled WGS sequence"/>
</dbReference>
<evidence type="ECO:0000313" key="5">
    <source>
        <dbReference type="EMBL" id="SMY11374.1"/>
    </source>
</evidence>
<name>A0A2H1L397_9MICO</name>